<dbReference type="PROSITE" id="PS01124">
    <property type="entry name" value="HTH_ARAC_FAMILY_2"/>
    <property type="match status" value="1"/>
</dbReference>
<proteinExistence type="predicted"/>
<accession>A0ABX7I8W3</accession>
<reference evidence="5 6" key="1">
    <citation type="submission" date="2020-06" db="EMBL/GenBank/DDBJ databases">
        <title>Dyadobacter sandarakinus sp. nov., isolated from the soil of the Arctic Yellow River Station.</title>
        <authorList>
            <person name="Zhang Y."/>
            <person name="Peng F."/>
        </authorList>
    </citation>
    <scope>NUCLEOTIDE SEQUENCE [LARGE SCALE GENOMIC DNA]</scope>
    <source>
        <strain evidence="5 6">Q3-56</strain>
    </source>
</reference>
<dbReference type="PANTHER" id="PTHR43280:SF32">
    <property type="entry name" value="TRANSCRIPTIONAL REGULATORY PROTEIN"/>
    <property type="match status" value="1"/>
</dbReference>
<keyword evidence="6" id="KW-1185">Reference proteome</keyword>
<evidence type="ECO:0000256" key="2">
    <source>
        <dbReference type="ARBA" id="ARBA00023125"/>
    </source>
</evidence>
<protein>
    <submittedName>
        <fullName evidence="5">AraC family transcriptional regulator</fullName>
    </submittedName>
</protein>
<name>A0ABX7I8W3_9BACT</name>
<dbReference type="Proteomes" id="UP000612680">
    <property type="component" value="Chromosome"/>
</dbReference>
<sequence>MQNQIIDIRSIAQFNALYDAPAPRHPLITVIDLAAYGIGSEQREASYRLDLYTMYFKETGGSMKYGRANYDFTEGSVMFTAPGQVITPGPAGPAGSGWGLFFHSDLVHPSPLGRKMADYSFFQYQANEALHVSEEERRTLEACLGNISKEYAQHIDKHTAVLIRSNLELLLNYCARFYDRQFYTREKVNADIVQQFEALLDDYFGQDHLIETSLPGVGYFAGRLNLSPNYLTDLLHRFTGKGTLDHIHAHVIDRAKNLLWGSAKPVSEIAYELGFTYPSQFTRLFKNKTGQSPSDFRTRGLA</sequence>
<evidence type="ECO:0000313" key="6">
    <source>
        <dbReference type="Proteomes" id="UP000612680"/>
    </source>
</evidence>
<dbReference type="EMBL" id="CP056775">
    <property type="protein sequence ID" value="QRR01416.1"/>
    <property type="molecule type" value="Genomic_DNA"/>
</dbReference>
<dbReference type="InterPro" id="IPR020449">
    <property type="entry name" value="Tscrpt_reg_AraC-type_HTH"/>
</dbReference>
<keyword evidence="1" id="KW-0805">Transcription regulation</keyword>
<dbReference type="SMART" id="SM00342">
    <property type="entry name" value="HTH_ARAC"/>
    <property type="match status" value="1"/>
</dbReference>
<dbReference type="PRINTS" id="PR00032">
    <property type="entry name" value="HTHARAC"/>
</dbReference>
<feature type="domain" description="HTH araC/xylS-type" evidence="4">
    <location>
        <begin position="194"/>
        <end position="299"/>
    </location>
</feature>
<evidence type="ECO:0000256" key="1">
    <source>
        <dbReference type="ARBA" id="ARBA00023015"/>
    </source>
</evidence>
<dbReference type="InterPro" id="IPR009057">
    <property type="entry name" value="Homeodomain-like_sf"/>
</dbReference>
<dbReference type="Gene3D" id="1.10.10.60">
    <property type="entry name" value="Homeodomain-like"/>
    <property type="match status" value="1"/>
</dbReference>
<evidence type="ECO:0000259" key="4">
    <source>
        <dbReference type="PROSITE" id="PS01124"/>
    </source>
</evidence>
<keyword evidence="3" id="KW-0804">Transcription</keyword>
<gene>
    <name evidence="5" type="ORF">HWI92_11125</name>
</gene>
<dbReference type="RefSeq" id="WP_204663711.1">
    <property type="nucleotide sequence ID" value="NZ_CP056775.1"/>
</dbReference>
<evidence type="ECO:0000256" key="3">
    <source>
        <dbReference type="ARBA" id="ARBA00023163"/>
    </source>
</evidence>
<evidence type="ECO:0000313" key="5">
    <source>
        <dbReference type="EMBL" id="QRR01416.1"/>
    </source>
</evidence>
<keyword evidence="2" id="KW-0238">DNA-binding</keyword>
<dbReference type="SUPFAM" id="SSF46689">
    <property type="entry name" value="Homeodomain-like"/>
    <property type="match status" value="1"/>
</dbReference>
<dbReference type="PANTHER" id="PTHR43280">
    <property type="entry name" value="ARAC-FAMILY TRANSCRIPTIONAL REGULATOR"/>
    <property type="match status" value="1"/>
</dbReference>
<dbReference type="Pfam" id="PF12833">
    <property type="entry name" value="HTH_18"/>
    <property type="match status" value="1"/>
</dbReference>
<organism evidence="5 6">
    <name type="scientific">Dyadobacter sandarakinus</name>
    <dbReference type="NCBI Taxonomy" id="2747268"/>
    <lineage>
        <taxon>Bacteria</taxon>
        <taxon>Pseudomonadati</taxon>
        <taxon>Bacteroidota</taxon>
        <taxon>Cytophagia</taxon>
        <taxon>Cytophagales</taxon>
        <taxon>Spirosomataceae</taxon>
        <taxon>Dyadobacter</taxon>
    </lineage>
</organism>
<dbReference type="InterPro" id="IPR018060">
    <property type="entry name" value="HTH_AraC"/>
</dbReference>